<evidence type="ECO:0000256" key="4">
    <source>
        <dbReference type="PROSITE-ProRule" id="PRU00335"/>
    </source>
</evidence>
<feature type="domain" description="HTH tetR-type" evidence="5">
    <location>
        <begin position="16"/>
        <end position="77"/>
    </location>
</feature>
<name>A0ABR6BCV0_9PSEU</name>
<evidence type="ECO:0000313" key="7">
    <source>
        <dbReference type="Proteomes" id="UP000517916"/>
    </source>
</evidence>
<dbReference type="PANTHER" id="PTHR30055">
    <property type="entry name" value="HTH-TYPE TRANSCRIPTIONAL REGULATOR RUTR"/>
    <property type="match status" value="1"/>
</dbReference>
<protein>
    <submittedName>
        <fullName evidence="6">AcrR family transcriptional regulator</fullName>
    </submittedName>
</protein>
<dbReference type="PANTHER" id="PTHR30055:SF234">
    <property type="entry name" value="HTH-TYPE TRANSCRIPTIONAL REGULATOR BETI"/>
    <property type="match status" value="1"/>
</dbReference>
<reference evidence="6 7" key="1">
    <citation type="submission" date="2020-08" db="EMBL/GenBank/DDBJ databases">
        <title>Genomic Encyclopedia of Archaeal and Bacterial Type Strains, Phase II (KMG-II): from individual species to whole genera.</title>
        <authorList>
            <person name="Goeker M."/>
        </authorList>
    </citation>
    <scope>NUCLEOTIDE SEQUENCE [LARGE SCALE GENOMIC DNA]</scope>
    <source>
        <strain evidence="6 7">DSM 43850</strain>
    </source>
</reference>
<proteinExistence type="predicted"/>
<evidence type="ECO:0000259" key="5">
    <source>
        <dbReference type="PROSITE" id="PS50977"/>
    </source>
</evidence>
<dbReference type="Proteomes" id="UP000517916">
    <property type="component" value="Unassembled WGS sequence"/>
</dbReference>
<keyword evidence="1" id="KW-0805">Transcription regulation</keyword>
<keyword evidence="2 4" id="KW-0238">DNA-binding</keyword>
<comment type="caution">
    <text evidence="6">The sequence shown here is derived from an EMBL/GenBank/DDBJ whole genome shotgun (WGS) entry which is preliminary data.</text>
</comment>
<gene>
    <name evidence="6" type="ORF">BC739_001904</name>
</gene>
<dbReference type="InterPro" id="IPR050109">
    <property type="entry name" value="HTH-type_TetR-like_transc_reg"/>
</dbReference>
<dbReference type="EMBL" id="JACJID010000001">
    <property type="protein sequence ID" value="MBA8924707.1"/>
    <property type="molecule type" value="Genomic_DNA"/>
</dbReference>
<dbReference type="Gene3D" id="1.10.10.60">
    <property type="entry name" value="Homeodomain-like"/>
    <property type="match status" value="1"/>
</dbReference>
<dbReference type="InterPro" id="IPR001647">
    <property type="entry name" value="HTH_TetR"/>
</dbReference>
<dbReference type="SUPFAM" id="SSF46689">
    <property type="entry name" value="Homeodomain-like"/>
    <property type="match status" value="1"/>
</dbReference>
<evidence type="ECO:0000256" key="3">
    <source>
        <dbReference type="ARBA" id="ARBA00023163"/>
    </source>
</evidence>
<sequence length="200" mass="21820">MRAKDGAKDGRTFTESARRAQIVRSAIEVIAEQGYAAATFARIAEHAGLSSTGMISYHFKGKDDLMREVVAEAIAVADRYMSPRMEAAKGYVEIMRVRLACNMDLVRAHPEHVRALVQVLGNARTIATPSEIDDRLEEFTKHLRAGQAAGEFGKFNPHAMALAAVGAIDATVNRLCADPTLDAEEYGRQLADTFTLATRP</sequence>
<evidence type="ECO:0000313" key="6">
    <source>
        <dbReference type="EMBL" id="MBA8924707.1"/>
    </source>
</evidence>
<dbReference type="PROSITE" id="PS50977">
    <property type="entry name" value="HTH_TETR_2"/>
    <property type="match status" value="1"/>
</dbReference>
<keyword evidence="7" id="KW-1185">Reference proteome</keyword>
<keyword evidence="3" id="KW-0804">Transcription</keyword>
<evidence type="ECO:0000256" key="1">
    <source>
        <dbReference type="ARBA" id="ARBA00023015"/>
    </source>
</evidence>
<evidence type="ECO:0000256" key="2">
    <source>
        <dbReference type="ARBA" id="ARBA00023125"/>
    </source>
</evidence>
<comment type="caution">
    <text evidence="4">Lacks conserved residue(s) required for the propagation of feature annotation.</text>
</comment>
<accession>A0ABR6BCV0</accession>
<dbReference type="Gene3D" id="1.10.357.10">
    <property type="entry name" value="Tetracycline Repressor, domain 2"/>
    <property type="match status" value="1"/>
</dbReference>
<dbReference type="SUPFAM" id="SSF48498">
    <property type="entry name" value="Tetracyclin repressor-like, C-terminal domain"/>
    <property type="match status" value="1"/>
</dbReference>
<dbReference type="RefSeq" id="WP_025357768.1">
    <property type="nucleotide sequence ID" value="NZ_BAAABQ010000001.1"/>
</dbReference>
<dbReference type="InterPro" id="IPR009057">
    <property type="entry name" value="Homeodomain-like_sf"/>
</dbReference>
<organism evidence="6 7">
    <name type="scientific">Kutzneria viridogrisea</name>
    <dbReference type="NCBI Taxonomy" id="47990"/>
    <lineage>
        <taxon>Bacteria</taxon>
        <taxon>Bacillati</taxon>
        <taxon>Actinomycetota</taxon>
        <taxon>Actinomycetes</taxon>
        <taxon>Pseudonocardiales</taxon>
        <taxon>Pseudonocardiaceae</taxon>
        <taxon>Kutzneria</taxon>
    </lineage>
</organism>
<dbReference type="Pfam" id="PF00440">
    <property type="entry name" value="TetR_N"/>
    <property type="match status" value="1"/>
</dbReference>
<dbReference type="InterPro" id="IPR036271">
    <property type="entry name" value="Tet_transcr_reg_TetR-rel_C_sf"/>
</dbReference>